<accession>A0AAW0S0H7</accession>
<feature type="compositionally biased region" description="Low complexity" evidence="1">
    <location>
        <begin position="25"/>
        <end position="40"/>
    </location>
</feature>
<proteinExistence type="predicted"/>
<evidence type="ECO:0000313" key="2">
    <source>
        <dbReference type="EMBL" id="KAK8147696.1"/>
    </source>
</evidence>
<dbReference type="AlphaFoldDB" id="A0AAW0S0H7"/>
<evidence type="ECO:0000256" key="1">
    <source>
        <dbReference type="SAM" id="MobiDB-lite"/>
    </source>
</evidence>
<dbReference type="EMBL" id="JAAHCF010000131">
    <property type="protein sequence ID" value="KAK8147696.1"/>
    <property type="molecule type" value="Genomic_DNA"/>
</dbReference>
<feature type="compositionally biased region" description="Polar residues" evidence="1">
    <location>
        <begin position="1"/>
        <end position="20"/>
    </location>
</feature>
<sequence length="154" mass="16428">MAGSSQQQGHTTAHGSTNSAAGHKTPNPAATAAQAPAAPTGRRHAQEQAVPDDQVSDGFTEEGVQHSSGGARSRRQPSDATSQLVFLSSQDWEPSFGEEIPNASWVINKFRADQDHVPIWARPVHASETAASAHGRARVLPIIADFEKYIPPFQ</sequence>
<gene>
    <name evidence="2" type="ORF">G3M48_001166</name>
</gene>
<evidence type="ECO:0000313" key="3">
    <source>
        <dbReference type="Proteomes" id="UP001397290"/>
    </source>
</evidence>
<reference evidence="2 3" key="1">
    <citation type="submission" date="2020-02" db="EMBL/GenBank/DDBJ databases">
        <title>Comparative genomics of the hypocrealean fungal genus Beauvera.</title>
        <authorList>
            <person name="Showalter D.N."/>
            <person name="Bushley K.E."/>
            <person name="Rehner S.A."/>
        </authorList>
    </citation>
    <scope>NUCLEOTIDE SEQUENCE [LARGE SCALE GENOMIC DNA]</scope>
    <source>
        <strain evidence="2 3">ARSEF4384</strain>
    </source>
</reference>
<protein>
    <submittedName>
        <fullName evidence="2">Uncharacterized protein</fullName>
    </submittedName>
</protein>
<dbReference type="Proteomes" id="UP001397290">
    <property type="component" value="Unassembled WGS sequence"/>
</dbReference>
<name>A0AAW0S0H7_9HYPO</name>
<feature type="region of interest" description="Disordered" evidence="1">
    <location>
        <begin position="1"/>
        <end position="82"/>
    </location>
</feature>
<organism evidence="2 3">
    <name type="scientific">Beauveria asiatica</name>
    <dbReference type="NCBI Taxonomy" id="1069075"/>
    <lineage>
        <taxon>Eukaryota</taxon>
        <taxon>Fungi</taxon>
        <taxon>Dikarya</taxon>
        <taxon>Ascomycota</taxon>
        <taxon>Pezizomycotina</taxon>
        <taxon>Sordariomycetes</taxon>
        <taxon>Hypocreomycetidae</taxon>
        <taxon>Hypocreales</taxon>
        <taxon>Cordycipitaceae</taxon>
        <taxon>Beauveria</taxon>
    </lineage>
</organism>
<comment type="caution">
    <text evidence="2">The sequence shown here is derived from an EMBL/GenBank/DDBJ whole genome shotgun (WGS) entry which is preliminary data.</text>
</comment>
<keyword evidence="3" id="KW-1185">Reference proteome</keyword>